<dbReference type="RefSeq" id="WP_106931279.1">
    <property type="nucleotide sequence ID" value="NZ_PYFT01000001.1"/>
</dbReference>
<protein>
    <submittedName>
        <fullName evidence="1">DUF4411 domain-containing protein</fullName>
    </submittedName>
</protein>
<comment type="caution">
    <text evidence="1">The sequence shown here is derived from an EMBL/GenBank/DDBJ whole genome shotgun (WGS) entry which is preliminary data.</text>
</comment>
<reference evidence="1 2" key="1">
    <citation type="submission" date="2018-03" db="EMBL/GenBank/DDBJ databases">
        <title>Adhaeribacter sp. HMF7605 Genome sequencing and assembly.</title>
        <authorList>
            <person name="Kang H."/>
            <person name="Kang J."/>
            <person name="Cha I."/>
            <person name="Kim H."/>
            <person name="Joh K."/>
        </authorList>
    </citation>
    <scope>NUCLEOTIDE SEQUENCE [LARGE SCALE GENOMIC DNA]</scope>
    <source>
        <strain evidence="1 2">HMF7605</strain>
    </source>
</reference>
<keyword evidence="2" id="KW-1185">Reference proteome</keyword>
<gene>
    <name evidence="1" type="ORF">AHMF7605_17120</name>
</gene>
<evidence type="ECO:0000313" key="1">
    <source>
        <dbReference type="EMBL" id="PSR55101.1"/>
    </source>
</evidence>
<dbReference type="AlphaFoldDB" id="A0A2T2YHW8"/>
<dbReference type="InterPro" id="IPR016541">
    <property type="entry name" value="UCP008505"/>
</dbReference>
<name>A0A2T2YHW8_9BACT</name>
<sequence length="164" mass="18855">MGIYVVDSNFFIQAHRSVYPLDIAVGFWEKVKQLAHDGKIISIDKVKNEIYPNGDLLSNWCKDNLPKNFFRDTTEVLTAYAQIVNWIESKRTHYSPAAITEFLGEDEADAWLIAYALTNSVTIITHEVSDPSSKRRIKIPDVCLPRGVRFINTIDMFRELGERF</sequence>
<dbReference type="Proteomes" id="UP000240357">
    <property type="component" value="Unassembled WGS sequence"/>
</dbReference>
<proteinExistence type="predicted"/>
<accession>A0A2T2YHW8</accession>
<dbReference type="Pfam" id="PF14367">
    <property type="entry name" value="DUF4411"/>
    <property type="match status" value="1"/>
</dbReference>
<dbReference type="OrthoDB" id="3231195at2"/>
<dbReference type="EMBL" id="PYFT01000001">
    <property type="protein sequence ID" value="PSR55101.1"/>
    <property type="molecule type" value="Genomic_DNA"/>
</dbReference>
<evidence type="ECO:0000313" key="2">
    <source>
        <dbReference type="Proteomes" id="UP000240357"/>
    </source>
</evidence>
<organism evidence="1 2">
    <name type="scientific">Adhaeribacter arboris</name>
    <dbReference type="NCBI Taxonomy" id="2072846"/>
    <lineage>
        <taxon>Bacteria</taxon>
        <taxon>Pseudomonadati</taxon>
        <taxon>Bacteroidota</taxon>
        <taxon>Cytophagia</taxon>
        <taxon>Cytophagales</taxon>
        <taxon>Hymenobacteraceae</taxon>
        <taxon>Adhaeribacter</taxon>
    </lineage>
</organism>